<name>A0A8A6C5X6_9CAUD</name>
<evidence type="ECO:0000313" key="3">
    <source>
        <dbReference type="Proteomes" id="UP000678047"/>
    </source>
</evidence>
<keyword evidence="3" id="KW-1185">Reference proteome</keyword>
<feature type="domain" description="Peptidase M15C" evidence="1">
    <location>
        <begin position="55"/>
        <end position="106"/>
    </location>
</feature>
<dbReference type="GO" id="GO:0008233">
    <property type="term" value="F:peptidase activity"/>
    <property type="evidence" value="ECO:0007669"/>
    <property type="project" value="InterPro"/>
</dbReference>
<dbReference type="Gene3D" id="3.30.1380.10">
    <property type="match status" value="1"/>
</dbReference>
<reference evidence="2 3" key="1">
    <citation type="submission" date="2021-02" db="EMBL/GenBank/DDBJ databases">
        <authorList>
            <person name="Jia K."/>
            <person name="Zhang L."/>
            <person name="Liu Z."/>
        </authorList>
    </citation>
    <scope>NUCLEOTIDE SEQUENCE [LARGE SCALE GENOMIC DNA]</scope>
</reference>
<evidence type="ECO:0000259" key="1">
    <source>
        <dbReference type="Pfam" id="PF13539"/>
    </source>
</evidence>
<evidence type="ECO:0000313" key="2">
    <source>
        <dbReference type="EMBL" id="QTH79757.1"/>
    </source>
</evidence>
<protein>
    <recommendedName>
        <fullName evidence="1">Peptidase M15C domain-containing protein</fullName>
    </recommendedName>
</protein>
<organism evidence="2 3">
    <name type="scientific">Aeromonas phage PZL-Ah152</name>
    <dbReference type="NCBI Taxonomy" id="2820393"/>
    <lineage>
        <taxon>Viruses</taxon>
        <taxon>Duplodnaviria</taxon>
        <taxon>Heunggongvirae</taxon>
        <taxon>Uroviricota</taxon>
        <taxon>Caudoviricetes</taxon>
        <taxon>Autographivirales</taxon>
        <taxon>Autotranscriptaviridae</taxon>
        <taxon>Studiervirinae</taxon>
        <taxon>Armandvirus</taxon>
        <taxon>Armandvirus PZLAh152</taxon>
    </lineage>
</organism>
<dbReference type="EMBL" id="MW671054">
    <property type="protein sequence ID" value="QTH79757.1"/>
    <property type="molecule type" value="Genomic_DNA"/>
</dbReference>
<dbReference type="InterPro" id="IPR039561">
    <property type="entry name" value="Peptidase_M15C"/>
</dbReference>
<accession>A0A8A6C5X6</accession>
<dbReference type="Pfam" id="PF13539">
    <property type="entry name" value="Peptidase_M15_4"/>
    <property type="match status" value="1"/>
</dbReference>
<proteinExistence type="predicted"/>
<sequence length="113" mass="12860">MAETLGQKQRRFTKMVAKLIDFAYANGYELTFGDAYRDPRLHGDMGVKKGYGHSKSNHKIRLAVDFNLFKDGKYLTSSEDHKPLGEFWESIGGTWGGRFNDGNHYSLEHNGTK</sequence>
<dbReference type="InterPro" id="IPR009045">
    <property type="entry name" value="Zn_M74/Hedgehog-like"/>
</dbReference>
<dbReference type="SUPFAM" id="SSF55166">
    <property type="entry name" value="Hedgehog/DD-peptidase"/>
    <property type="match status" value="1"/>
</dbReference>
<dbReference type="Proteomes" id="UP000678047">
    <property type="component" value="Segment"/>
</dbReference>